<sequence>MDIVDAQVHANMLGTEVTLAIMDALGIAGVLFDEFDTFTDEGLQPGYRLASGAFRCVGPNAEAASIRHPGRFAFLMRADPRDPGIESWIETLTAAPGFKALRTTIFTPAEAAVFEQGGHDRLLRAAGSHSLPVFVTCPGKVTHLTQYVERFPDVQFVIDHCGAAFDAPPGQAGIDDAVAMSGYANVAYKWAHAPSLLSTEPYPFGDLEPKLRRVIDAFGPERVMWASDYTMTRHRATWAENLFSIRDSSSLSQDEKTWILGGTARRILKWPATEDNSSL</sequence>
<dbReference type="PANTHER" id="PTHR43569">
    <property type="entry name" value="AMIDOHYDROLASE"/>
    <property type="match status" value="1"/>
</dbReference>
<name>A0A2K4Y3T9_9MYCO</name>
<dbReference type="Pfam" id="PF04909">
    <property type="entry name" value="Amidohydro_2"/>
    <property type="match status" value="1"/>
</dbReference>
<dbReference type="InterPro" id="IPR052350">
    <property type="entry name" value="Metallo-dep_Lactonases"/>
</dbReference>
<dbReference type="PANTHER" id="PTHR43569:SF2">
    <property type="entry name" value="AMIDOHYDROLASE-RELATED DOMAIN-CONTAINING PROTEIN"/>
    <property type="match status" value="1"/>
</dbReference>
<evidence type="ECO:0000256" key="1">
    <source>
        <dbReference type="ARBA" id="ARBA00038310"/>
    </source>
</evidence>
<feature type="domain" description="Amidohydrolase-related" evidence="2">
    <location>
        <begin position="65"/>
        <end position="269"/>
    </location>
</feature>
<dbReference type="SUPFAM" id="SSF51556">
    <property type="entry name" value="Metallo-dependent hydrolases"/>
    <property type="match status" value="1"/>
</dbReference>
<dbReference type="RefSeq" id="WP_096283495.1">
    <property type="nucleotide sequence ID" value="NZ_FXEG02000001.1"/>
</dbReference>
<reference evidence="3" key="1">
    <citation type="submission" date="2018-01" db="EMBL/GenBank/DDBJ databases">
        <authorList>
            <consortium name="Urmite Genomes"/>
        </authorList>
    </citation>
    <scope>NUCLEOTIDE SEQUENCE [LARGE SCALE GENOMIC DNA]</scope>
    <source>
        <strain evidence="3">AFP003</strain>
    </source>
</reference>
<evidence type="ECO:0000313" key="3">
    <source>
        <dbReference type="EMBL" id="SOX51454.1"/>
    </source>
</evidence>
<proteinExistence type="inferred from homology"/>
<comment type="similarity">
    <text evidence="1">Belongs to the metallo-dependent hydrolases superfamily.</text>
</comment>
<dbReference type="Gene3D" id="3.20.20.140">
    <property type="entry name" value="Metal-dependent hydrolases"/>
    <property type="match status" value="1"/>
</dbReference>
<dbReference type="AlphaFoldDB" id="A0A2K4Y3T9"/>
<organism evidence="3 4">
    <name type="scientific">Mycobacterium ahvazicum</name>
    <dbReference type="NCBI Taxonomy" id="1964395"/>
    <lineage>
        <taxon>Bacteria</taxon>
        <taxon>Bacillati</taxon>
        <taxon>Actinomycetota</taxon>
        <taxon>Actinomycetes</taxon>
        <taxon>Mycobacteriales</taxon>
        <taxon>Mycobacteriaceae</taxon>
        <taxon>Mycobacterium</taxon>
        <taxon>Mycobacterium simiae complex</taxon>
    </lineage>
</organism>
<dbReference type="Proteomes" id="UP000236318">
    <property type="component" value="Unassembled WGS sequence"/>
</dbReference>
<keyword evidence="4" id="KW-1185">Reference proteome</keyword>
<dbReference type="EMBL" id="FXEG02000001">
    <property type="protein sequence ID" value="SOX51454.1"/>
    <property type="molecule type" value="Genomic_DNA"/>
</dbReference>
<dbReference type="GO" id="GO:0016787">
    <property type="term" value="F:hydrolase activity"/>
    <property type="evidence" value="ECO:0007669"/>
    <property type="project" value="UniProtKB-KW"/>
</dbReference>
<evidence type="ECO:0000313" key="4">
    <source>
        <dbReference type="Proteomes" id="UP000236318"/>
    </source>
</evidence>
<gene>
    <name evidence="3" type="ORF">MAAFP003_115</name>
</gene>
<protein>
    <submittedName>
        <fullName evidence="3">Amidohydrolase</fullName>
    </submittedName>
</protein>
<dbReference type="OrthoDB" id="5450317at2"/>
<comment type="caution">
    <text evidence="3">The sequence shown here is derived from an EMBL/GenBank/DDBJ whole genome shotgun (WGS) entry which is preliminary data.</text>
</comment>
<dbReference type="InterPro" id="IPR006680">
    <property type="entry name" value="Amidohydro-rel"/>
</dbReference>
<dbReference type="InterPro" id="IPR032466">
    <property type="entry name" value="Metal_Hydrolase"/>
</dbReference>
<evidence type="ECO:0000259" key="2">
    <source>
        <dbReference type="Pfam" id="PF04909"/>
    </source>
</evidence>
<accession>A0A2K4Y3T9</accession>